<dbReference type="AlphaFoldDB" id="A0AAD7BG51"/>
<dbReference type="EMBL" id="JARKIE010000714">
    <property type="protein sequence ID" value="KAJ7619886.1"/>
    <property type="molecule type" value="Genomic_DNA"/>
</dbReference>
<evidence type="ECO:0000313" key="2">
    <source>
        <dbReference type="EMBL" id="KAJ7619886.1"/>
    </source>
</evidence>
<keyword evidence="3" id="KW-1185">Reference proteome</keyword>
<evidence type="ECO:0000313" key="3">
    <source>
        <dbReference type="Proteomes" id="UP001221757"/>
    </source>
</evidence>
<keyword evidence="2" id="KW-0489">Methyltransferase</keyword>
<keyword evidence="2" id="KW-0808">Transferase</keyword>
<dbReference type="InterPro" id="IPR029063">
    <property type="entry name" value="SAM-dependent_MTases_sf"/>
</dbReference>
<organism evidence="2 3">
    <name type="scientific">Mycena rosella</name>
    <name type="common">Pink bonnet</name>
    <name type="synonym">Agaricus rosellus</name>
    <dbReference type="NCBI Taxonomy" id="1033263"/>
    <lineage>
        <taxon>Eukaryota</taxon>
        <taxon>Fungi</taxon>
        <taxon>Dikarya</taxon>
        <taxon>Basidiomycota</taxon>
        <taxon>Agaricomycotina</taxon>
        <taxon>Agaricomycetes</taxon>
        <taxon>Agaricomycetidae</taxon>
        <taxon>Agaricales</taxon>
        <taxon>Marasmiineae</taxon>
        <taxon>Mycenaceae</taxon>
        <taxon>Mycena</taxon>
    </lineage>
</organism>
<protein>
    <submittedName>
        <fullName evidence="2">S-adenosyl-L-methionine-dependent methyltransferase</fullName>
    </submittedName>
</protein>
<dbReference type="Pfam" id="PF13489">
    <property type="entry name" value="Methyltransf_23"/>
    <property type="match status" value="1"/>
</dbReference>
<dbReference type="PANTHER" id="PTHR43591">
    <property type="entry name" value="METHYLTRANSFERASE"/>
    <property type="match status" value="1"/>
</dbReference>
<dbReference type="Proteomes" id="UP001221757">
    <property type="component" value="Unassembled WGS sequence"/>
</dbReference>
<proteinExistence type="predicted"/>
<gene>
    <name evidence="2" type="ORF">B0H17DRAFT_635715</name>
</gene>
<accession>A0AAD7BG51</accession>
<dbReference type="GO" id="GO:0032259">
    <property type="term" value="P:methylation"/>
    <property type="evidence" value="ECO:0007669"/>
    <property type="project" value="UniProtKB-KW"/>
</dbReference>
<name>A0AAD7BG51_MYCRO</name>
<sequence length="298" mass="33398">MLSGNSASPIDHVPRKHQAYPGSQYALPTDQAENDRLQHQSLKKLFENRILLAPVDLEANDQVLEIGTGPGLWMLDLAGSVHPSVSMVGVDIESRLFPTHHPENLDFRIESVTNLPSDWSNKFSLVHQRLLMIALQIPEWPVALREIYRVIRPGGWVQLGEFNAWAEGDTPNKPCMEKLVAMFRCLVKSRNLYIDCAKDMPRMLEEAGFVDVQCKSRMPKIGKWAGELGVANGITNAGVLRGIKTPILKAGGYGKVTSETEYDSLLDGVQREWDEAPTAENPDIQKEFNIFWARKPIT</sequence>
<dbReference type="CDD" id="cd02440">
    <property type="entry name" value="AdoMet_MTases"/>
    <property type="match status" value="1"/>
</dbReference>
<comment type="caution">
    <text evidence="2">The sequence shown here is derived from an EMBL/GenBank/DDBJ whole genome shotgun (WGS) entry which is preliminary data.</text>
</comment>
<reference evidence="2" key="1">
    <citation type="submission" date="2023-03" db="EMBL/GenBank/DDBJ databases">
        <title>Massive genome expansion in bonnet fungi (Mycena s.s.) driven by repeated elements and novel gene families across ecological guilds.</title>
        <authorList>
            <consortium name="Lawrence Berkeley National Laboratory"/>
            <person name="Harder C.B."/>
            <person name="Miyauchi S."/>
            <person name="Viragh M."/>
            <person name="Kuo A."/>
            <person name="Thoen E."/>
            <person name="Andreopoulos B."/>
            <person name="Lu D."/>
            <person name="Skrede I."/>
            <person name="Drula E."/>
            <person name="Henrissat B."/>
            <person name="Morin E."/>
            <person name="Kohler A."/>
            <person name="Barry K."/>
            <person name="LaButti K."/>
            <person name="Morin E."/>
            <person name="Salamov A."/>
            <person name="Lipzen A."/>
            <person name="Mereny Z."/>
            <person name="Hegedus B."/>
            <person name="Baldrian P."/>
            <person name="Stursova M."/>
            <person name="Weitz H."/>
            <person name="Taylor A."/>
            <person name="Grigoriev I.V."/>
            <person name="Nagy L.G."/>
            <person name="Martin F."/>
            <person name="Kauserud H."/>
        </authorList>
    </citation>
    <scope>NUCLEOTIDE SEQUENCE</scope>
    <source>
        <strain evidence="2">CBHHK067</strain>
    </source>
</reference>
<dbReference type="SUPFAM" id="SSF53335">
    <property type="entry name" value="S-adenosyl-L-methionine-dependent methyltransferases"/>
    <property type="match status" value="1"/>
</dbReference>
<dbReference type="Gene3D" id="3.40.50.150">
    <property type="entry name" value="Vaccinia Virus protein VP39"/>
    <property type="match status" value="1"/>
</dbReference>
<feature type="region of interest" description="Disordered" evidence="1">
    <location>
        <begin position="1"/>
        <end position="26"/>
    </location>
</feature>
<evidence type="ECO:0000256" key="1">
    <source>
        <dbReference type="SAM" id="MobiDB-lite"/>
    </source>
</evidence>
<dbReference type="GO" id="GO:0008168">
    <property type="term" value="F:methyltransferase activity"/>
    <property type="evidence" value="ECO:0007669"/>
    <property type="project" value="UniProtKB-KW"/>
</dbReference>